<evidence type="ECO:0000313" key="1">
    <source>
        <dbReference type="EMBL" id="KAK3263462.1"/>
    </source>
</evidence>
<sequence>MALRLLTASIGRFRARAAPSFVRSSAANMEQLFDYSSTGHEAVPRVSSSPIRQLHHSLSPARSISSVSDATGIPAAATSQTSMQILADTLFGMFERGDFVAARSLFAADARLIKHYTNSPPIDYATFEQGMPAMLEKVGKFEYQDRVVRAFDGGFVEQHTTQLTGALGVVKLKVCLIATVDANGKILTLEEYLDPSPFMRPS</sequence>
<accession>A0AAE0KWN3</accession>
<comment type="caution">
    <text evidence="1">The sequence shown here is derived from an EMBL/GenBank/DDBJ whole genome shotgun (WGS) entry which is preliminary data.</text>
</comment>
<dbReference type="Gene3D" id="3.10.450.50">
    <property type="match status" value="1"/>
</dbReference>
<evidence type="ECO:0008006" key="3">
    <source>
        <dbReference type="Google" id="ProtNLM"/>
    </source>
</evidence>
<gene>
    <name evidence="1" type="ORF">CYMTET_27733</name>
</gene>
<dbReference type="InterPro" id="IPR032710">
    <property type="entry name" value="NTF2-like_dom_sf"/>
</dbReference>
<dbReference type="Proteomes" id="UP001190700">
    <property type="component" value="Unassembled WGS sequence"/>
</dbReference>
<protein>
    <recommendedName>
        <fullName evidence="3">SnoaL-like domain-containing protein</fullName>
    </recommendedName>
</protein>
<dbReference type="EMBL" id="LGRX02015428">
    <property type="protein sequence ID" value="KAK3263462.1"/>
    <property type="molecule type" value="Genomic_DNA"/>
</dbReference>
<proteinExistence type="predicted"/>
<evidence type="ECO:0000313" key="2">
    <source>
        <dbReference type="Proteomes" id="UP001190700"/>
    </source>
</evidence>
<dbReference type="AlphaFoldDB" id="A0AAE0KWN3"/>
<reference evidence="1 2" key="1">
    <citation type="journal article" date="2015" name="Genome Biol. Evol.">
        <title>Comparative Genomics of a Bacterivorous Green Alga Reveals Evolutionary Causalities and Consequences of Phago-Mixotrophic Mode of Nutrition.</title>
        <authorList>
            <person name="Burns J.A."/>
            <person name="Paasch A."/>
            <person name="Narechania A."/>
            <person name="Kim E."/>
        </authorList>
    </citation>
    <scope>NUCLEOTIDE SEQUENCE [LARGE SCALE GENOMIC DNA]</scope>
    <source>
        <strain evidence="1 2">PLY_AMNH</strain>
    </source>
</reference>
<organism evidence="1 2">
    <name type="scientific">Cymbomonas tetramitiformis</name>
    <dbReference type="NCBI Taxonomy" id="36881"/>
    <lineage>
        <taxon>Eukaryota</taxon>
        <taxon>Viridiplantae</taxon>
        <taxon>Chlorophyta</taxon>
        <taxon>Pyramimonadophyceae</taxon>
        <taxon>Pyramimonadales</taxon>
        <taxon>Pyramimonadaceae</taxon>
        <taxon>Cymbomonas</taxon>
    </lineage>
</organism>
<keyword evidence="2" id="KW-1185">Reference proteome</keyword>
<dbReference type="SUPFAM" id="SSF54427">
    <property type="entry name" value="NTF2-like"/>
    <property type="match status" value="1"/>
</dbReference>
<name>A0AAE0KWN3_9CHLO</name>